<evidence type="ECO:0000256" key="9">
    <source>
        <dbReference type="ARBA" id="ARBA00022723"/>
    </source>
</evidence>
<evidence type="ECO:0000259" key="19">
    <source>
        <dbReference type="PROSITE" id="PS51285"/>
    </source>
</evidence>
<dbReference type="GO" id="GO:0035329">
    <property type="term" value="P:hippo signaling"/>
    <property type="evidence" value="ECO:0007669"/>
    <property type="project" value="TreeGrafter"/>
</dbReference>
<dbReference type="Pfam" id="PF00069">
    <property type="entry name" value="Pkinase"/>
    <property type="match status" value="1"/>
</dbReference>
<evidence type="ECO:0000313" key="21">
    <source>
        <dbReference type="Proteomes" id="UP000274756"/>
    </source>
</evidence>
<keyword evidence="21" id="KW-1185">Reference proteome</keyword>
<keyword evidence="8" id="KW-0808">Transferase</keyword>
<dbReference type="GO" id="GO:0009653">
    <property type="term" value="P:anatomical structure morphogenesis"/>
    <property type="evidence" value="ECO:0007669"/>
    <property type="project" value="UniProtKB-ARBA"/>
</dbReference>
<proteinExistence type="inferred from homology"/>
<keyword evidence="7" id="KW-0597">Phosphoprotein</keyword>
<comment type="subcellular location">
    <subcellularLocation>
        <location evidence="2">Cytoplasm</location>
    </subcellularLocation>
</comment>
<keyword evidence="9" id="KW-0479">Metal-binding</keyword>
<dbReference type="Gene3D" id="1.10.510.10">
    <property type="entry name" value="Transferase(Phosphotransferase) domain 1"/>
    <property type="match status" value="1"/>
</dbReference>
<dbReference type="PROSITE" id="PS00108">
    <property type="entry name" value="PROTEIN_KINASE_ST"/>
    <property type="match status" value="1"/>
</dbReference>
<evidence type="ECO:0000259" key="18">
    <source>
        <dbReference type="PROSITE" id="PS50011"/>
    </source>
</evidence>
<feature type="domain" description="Protein kinase" evidence="18">
    <location>
        <begin position="133"/>
        <end position="424"/>
    </location>
</feature>
<evidence type="ECO:0000256" key="17">
    <source>
        <dbReference type="RuleBase" id="RU000304"/>
    </source>
</evidence>
<sequence>MLISDHDSVRSGVNDGSDLSDDYYFVFSKLDIDGVYRCSSPLPESIAERVRKQTYQPIVKHCRPRLFCFYMEQHIERLIQQYKERAQRAFQLEREMECAKLPDAMREQMLIFLAQKESRYLRLKRQKMNKSMFEVIKHIGFGAFGRVSLVKKKDTGQVYAMKTLLKKDVIVKQQAAHVKAERDILAEANSQWIVKLYFSFQDEQSLYFIMEYVPGGDMMQLLIMKKIFNEKLAKFYIAELICALEYVHSLGFIHRDIKPDNILIDQNGHIKLTDFGLCTGLRWTHDKRFYDPFTRVASFSLNILKVLDLRNYLKRNQSHSLVGTDNYMAPEVIRGTGHSQLCDWWSVGVILYEMVFGRPPFLSEDRYETQFKIVNWRQFLDLNNRASLNLSPECINLIKRLCCEQENRLGREDGALEIKMHCWFENIDFTTLRSTRAEYIPRVQHAEDTSNFDTFEFESTKRANVSSPLNPAFYEFTFRHFFDFDGQVL</sequence>
<gene>
    <name evidence="20" type="ORF">DME_LOCUS354</name>
</gene>
<feature type="domain" description="AGC-kinase C-terminal" evidence="19">
    <location>
        <begin position="425"/>
        <end position="488"/>
    </location>
</feature>
<dbReference type="AlphaFoldDB" id="A0A3P7Q4R7"/>
<dbReference type="Proteomes" id="UP000274756">
    <property type="component" value="Unassembled WGS sequence"/>
</dbReference>
<evidence type="ECO:0000256" key="12">
    <source>
        <dbReference type="ARBA" id="ARBA00022840"/>
    </source>
</evidence>
<evidence type="ECO:0000256" key="16">
    <source>
        <dbReference type="PROSITE-ProRule" id="PRU10141"/>
    </source>
</evidence>
<evidence type="ECO:0000256" key="2">
    <source>
        <dbReference type="ARBA" id="ARBA00004496"/>
    </source>
</evidence>
<dbReference type="CDD" id="cd21774">
    <property type="entry name" value="MobB_LATS"/>
    <property type="match status" value="1"/>
</dbReference>
<evidence type="ECO:0000256" key="3">
    <source>
        <dbReference type="ARBA" id="ARBA00009903"/>
    </source>
</evidence>
<dbReference type="EC" id="2.7.11.1" evidence="4"/>
<dbReference type="FunFam" id="1.10.510.10:FF:000086">
    <property type="entry name" value="Non-specific serine/threonine protein kinase"/>
    <property type="match status" value="1"/>
</dbReference>
<dbReference type="SMART" id="SM00133">
    <property type="entry name" value="S_TK_X"/>
    <property type="match status" value="1"/>
</dbReference>
<evidence type="ECO:0000313" key="20">
    <source>
        <dbReference type="EMBL" id="VDN50381.1"/>
    </source>
</evidence>
<evidence type="ECO:0000256" key="4">
    <source>
        <dbReference type="ARBA" id="ARBA00012513"/>
    </source>
</evidence>
<dbReference type="FunFam" id="3.30.200.20:FF:000391">
    <property type="entry name" value="Large tumor suppressor kinase 1"/>
    <property type="match status" value="1"/>
</dbReference>
<dbReference type="FunFam" id="1.10.510.10:FF:000057">
    <property type="entry name" value="Non-specific serine/threonine protein kinase"/>
    <property type="match status" value="1"/>
</dbReference>
<dbReference type="GO" id="GO:0046620">
    <property type="term" value="P:regulation of organ growth"/>
    <property type="evidence" value="ECO:0007669"/>
    <property type="project" value="TreeGrafter"/>
</dbReference>
<evidence type="ECO:0000256" key="6">
    <source>
        <dbReference type="ARBA" id="ARBA00022527"/>
    </source>
</evidence>
<evidence type="ECO:0000256" key="5">
    <source>
        <dbReference type="ARBA" id="ARBA00022490"/>
    </source>
</evidence>
<dbReference type="GO" id="GO:0005737">
    <property type="term" value="C:cytoplasm"/>
    <property type="evidence" value="ECO:0007669"/>
    <property type="project" value="UniProtKB-SubCell"/>
</dbReference>
<dbReference type="OrthoDB" id="2156623at2759"/>
<dbReference type="InterPro" id="IPR000961">
    <property type="entry name" value="AGC-kinase_C"/>
</dbReference>
<protein>
    <recommendedName>
        <fullName evidence="4">non-specific serine/threonine protein kinase</fullName>
        <ecNumber evidence="4">2.7.11.1</ecNumber>
    </recommendedName>
</protein>
<dbReference type="GO" id="GO:0045177">
    <property type="term" value="C:apical part of cell"/>
    <property type="evidence" value="ECO:0007669"/>
    <property type="project" value="UniProtKB-ARBA"/>
</dbReference>
<feature type="binding site" evidence="16">
    <location>
        <position position="172"/>
    </location>
    <ligand>
        <name>ATP</name>
        <dbReference type="ChEBI" id="CHEBI:30616"/>
    </ligand>
</feature>
<dbReference type="EMBL" id="UYYG01000002">
    <property type="protein sequence ID" value="VDN50381.1"/>
    <property type="molecule type" value="Genomic_DNA"/>
</dbReference>
<evidence type="ECO:0000256" key="15">
    <source>
        <dbReference type="ARBA" id="ARBA00048679"/>
    </source>
</evidence>
<keyword evidence="11" id="KW-0418">Kinase</keyword>
<dbReference type="SUPFAM" id="SSF56112">
    <property type="entry name" value="Protein kinase-like (PK-like)"/>
    <property type="match status" value="1"/>
</dbReference>
<dbReference type="GO" id="GO:0004674">
    <property type="term" value="F:protein serine/threonine kinase activity"/>
    <property type="evidence" value="ECO:0007669"/>
    <property type="project" value="UniProtKB-KW"/>
</dbReference>
<dbReference type="GO" id="GO:0043065">
    <property type="term" value="P:positive regulation of apoptotic process"/>
    <property type="evidence" value="ECO:0007669"/>
    <property type="project" value="TreeGrafter"/>
</dbReference>
<dbReference type="GO" id="GO:0046872">
    <property type="term" value="F:metal ion binding"/>
    <property type="evidence" value="ECO:0007669"/>
    <property type="project" value="UniProtKB-KW"/>
</dbReference>
<dbReference type="GO" id="GO:0005524">
    <property type="term" value="F:ATP binding"/>
    <property type="evidence" value="ECO:0007669"/>
    <property type="project" value="UniProtKB-UniRule"/>
</dbReference>
<keyword evidence="6 17" id="KW-0723">Serine/threonine-protein kinase</keyword>
<reference evidence="20 21" key="1">
    <citation type="submission" date="2018-11" db="EMBL/GenBank/DDBJ databases">
        <authorList>
            <consortium name="Pathogen Informatics"/>
        </authorList>
    </citation>
    <scope>NUCLEOTIDE SEQUENCE [LARGE SCALE GENOMIC DNA]</scope>
</reference>
<dbReference type="InterPro" id="IPR011009">
    <property type="entry name" value="Kinase-like_dom_sf"/>
</dbReference>
<dbReference type="GO" id="GO:0000082">
    <property type="term" value="P:G1/S transition of mitotic cell cycle"/>
    <property type="evidence" value="ECO:0007669"/>
    <property type="project" value="TreeGrafter"/>
</dbReference>
<evidence type="ECO:0000256" key="1">
    <source>
        <dbReference type="ARBA" id="ARBA00001946"/>
    </source>
</evidence>
<accession>A0A3P7Q4R7</accession>
<dbReference type="SMART" id="SM00220">
    <property type="entry name" value="S_TKc"/>
    <property type="match status" value="1"/>
</dbReference>
<evidence type="ECO:0000256" key="13">
    <source>
        <dbReference type="ARBA" id="ARBA00022842"/>
    </source>
</evidence>
<dbReference type="PANTHER" id="PTHR24356:SF418">
    <property type="entry name" value="SERINE_THREONINE-PROTEIN KINASE WARTS"/>
    <property type="match status" value="1"/>
</dbReference>
<evidence type="ECO:0000256" key="7">
    <source>
        <dbReference type="ARBA" id="ARBA00022553"/>
    </source>
</evidence>
<dbReference type="GO" id="GO:0048731">
    <property type="term" value="P:system development"/>
    <property type="evidence" value="ECO:0007669"/>
    <property type="project" value="UniProtKB-ARBA"/>
</dbReference>
<dbReference type="PANTHER" id="PTHR24356">
    <property type="entry name" value="SERINE/THREONINE-PROTEIN KINASE"/>
    <property type="match status" value="1"/>
</dbReference>
<keyword evidence="5" id="KW-0963">Cytoplasm</keyword>
<dbReference type="InterPro" id="IPR000719">
    <property type="entry name" value="Prot_kinase_dom"/>
</dbReference>
<keyword evidence="13" id="KW-0460">Magnesium</keyword>
<name>A0A3P7Q4R7_DRAME</name>
<evidence type="ECO:0000256" key="11">
    <source>
        <dbReference type="ARBA" id="ARBA00022777"/>
    </source>
</evidence>
<comment type="cofactor">
    <cofactor evidence="1">
        <name>Mg(2+)</name>
        <dbReference type="ChEBI" id="CHEBI:18420"/>
    </cofactor>
</comment>
<comment type="catalytic activity">
    <reaction evidence="15">
        <text>L-seryl-[protein] + ATP = O-phospho-L-seryl-[protein] + ADP + H(+)</text>
        <dbReference type="Rhea" id="RHEA:17989"/>
        <dbReference type="Rhea" id="RHEA-COMP:9863"/>
        <dbReference type="Rhea" id="RHEA-COMP:11604"/>
        <dbReference type="ChEBI" id="CHEBI:15378"/>
        <dbReference type="ChEBI" id="CHEBI:29999"/>
        <dbReference type="ChEBI" id="CHEBI:30616"/>
        <dbReference type="ChEBI" id="CHEBI:83421"/>
        <dbReference type="ChEBI" id="CHEBI:456216"/>
        <dbReference type="EC" id="2.7.11.1"/>
    </reaction>
</comment>
<evidence type="ECO:0000256" key="10">
    <source>
        <dbReference type="ARBA" id="ARBA00022741"/>
    </source>
</evidence>
<evidence type="ECO:0000256" key="8">
    <source>
        <dbReference type="ARBA" id="ARBA00022679"/>
    </source>
</evidence>
<dbReference type="InterPro" id="IPR008271">
    <property type="entry name" value="Ser/Thr_kinase_AS"/>
</dbReference>
<dbReference type="GO" id="GO:0071944">
    <property type="term" value="C:cell periphery"/>
    <property type="evidence" value="ECO:0007669"/>
    <property type="project" value="UniProtKB-ARBA"/>
</dbReference>
<comment type="similarity">
    <text evidence="3">Belongs to the protein kinase superfamily. AGC Ser/Thr protein kinase family.</text>
</comment>
<comment type="catalytic activity">
    <reaction evidence="14">
        <text>L-threonyl-[protein] + ATP = O-phospho-L-threonyl-[protein] + ADP + H(+)</text>
        <dbReference type="Rhea" id="RHEA:46608"/>
        <dbReference type="Rhea" id="RHEA-COMP:11060"/>
        <dbReference type="Rhea" id="RHEA-COMP:11605"/>
        <dbReference type="ChEBI" id="CHEBI:15378"/>
        <dbReference type="ChEBI" id="CHEBI:30013"/>
        <dbReference type="ChEBI" id="CHEBI:30616"/>
        <dbReference type="ChEBI" id="CHEBI:61977"/>
        <dbReference type="ChEBI" id="CHEBI:456216"/>
        <dbReference type="EC" id="2.7.11.1"/>
    </reaction>
</comment>
<dbReference type="InterPro" id="IPR050236">
    <property type="entry name" value="Ser_Thr_kinase_AGC"/>
</dbReference>
<evidence type="ECO:0000256" key="14">
    <source>
        <dbReference type="ARBA" id="ARBA00047899"/>
    </source>
</evidence>
<dbReference type="InterPro" id="IPR017441">
    <property type="entry name" value="Protein_kinase_ATP_BS"/>
</dbReference>
<dbReference type="PROSITE" id="PS51285">
    <property type="entry name" value="AGC_KINASE_CTER"/>
    <property type="match status" value="1"/>
</dbReference>
<dbReference type="Gene3D" id="3.30.200.20">
    <property type="entry name" value="Phosphorylase Kinase, domain 1"/>
    <property type="match status" value="1"/>
</dbReference>
<dbReference type="PROSITE" id="PS50011">
    <property type="entry name" value="PROTEIN_KINASE_DOM"/>
    <property type="match status" value="1"/>
</dbReference>
<keyword evidence="10 16" id="KW-0547">Nucleotide-binding</keyword>
<dbReference type="GO" id="GO:0042308">
    <property type="term" value="P:negative regulation of protein import into nucleus"/>
    <property type="evidence" value="ECO:0007669"/>
    <property type="project" value="UniProtKB-ARBA"/>
</dbReference>
<dbReference type="PROSITE" id="PS00107">
    <property type="entry name" value="PROTEIN_KINASE_ATP"/>
    <property type="match status" value="1"/>
</dbReference>
<organism evidence="20 21">
    <name type="scientific">Dracunculus medinensis</name>
    <name type="common">Guinea worm</name>
    <dbReference type="NCBI Taxonomy" id="318479"/>
    <lineage>
        <taxon>Eukaryota</taxon>
        <taxon>Metazoa</taxon>
        <taxon>Ecdysozoa</taxon>
        <taxon>Nematoda</taxon>
        <taxon>Chromadorea</taxon>
        <taxon>Rhabditida</taxon>
        <taxon>Spirurina</taxon>
        <taxon>Dracunculoidea</taxon>
        <taxon>Dracunculidae</taxon>
        <taxon>Dracunculus</taxon>
    </lineage>
</organism>
<keyword evidence="12 16" id="KW-0067">ATP-binding</keyword>
<dbReference type="STRING" id="318479.A0A3P7Q4R7"/>